<name>A0A833TDG9_PHYIN</name>
<evidence type="ECO:0000256" key="2">
    <source>
        <dbReference type="ARBA" id="ARBA00008014"/>
    </source>
</evidence>
<evidence type="ECO:0000256" key="6">
    <source>
        <dbReference type="ARBA" id="ARBA00023239"/>
    </source>
</evidence>
<dbReference type="Pfam" id="PF01264">
    <property type="entry name" value="Chorismate_synt"/>
    <property type="match status" value="1"/>
</dbReference>
<comment type="caution">
    <text evidence="9">The sequence shown here is derived from an EMBL/GenBank/DDBJ whole genome shotgun (WGS) entry which is preliminary data.</text>
</comment>
<sequence>MSTFGRFFRVTTFGESHCKGVGCIVDGVPPSLALTEADIQPQLTRRRPGQSKLTTPRDEKDTVTIMSGTEKGFTLGTPLALFVPNENVRPKDYKEMDEVPRPGHADYTYQMKYGTRASSGGGRASARETIGRVASGAVAEKWLREKYGTSIVCWVSSIGTVDMPHDVLNDPKKTIYSREDVDTIGSIRILRDPAKWTKVEDAAKQLENDKAYDAEFVKAEDDLTTPAYIDTEKIVYNRKGDVVPAPENLDAWLTEDLIPVRCPHPPSACAMSTVVRTMKVDEDSTGGVVTCVIRNAPVGLGEPCFDKMQAVLAHAMMSIPATKGFEIGSGFSGTSKRGSEHNDPFCAGSDAENPEKLGVTKNDAGGVLGGITSGADIYFRVAVKPVSTIGRAQPTVGYDGKETVLEAKGRHDPCVLPRVVPLVESMAALAIADAAMIQLGRDGSKLDEPAQKKRKL</sequence>
<dbReference type="InterPro" id="IPR000453">
    <property type="entry name" value="Chorismate_synth"/>
</dbReference>
<protein>
    <recommendedName>
        <fullName evidence="3 7">Chorismate synthase</fullName>
        <ecNumber evidence="3 7">4.2.3.5</ecNumber>
    </recommendedName>
</protein>
<dbReference type="PANTHER" id="PTHR21085">
    <property type="entry name" value="CHORISMATE SYNTHASE"/>
    <property type="match status" value="1"/>
</dbReference>
<evidence type="ECO:0000313" key="9">
    <source>
        <dbReference type="EMBL" id="KAF4039131.1"/>
    </source>
</evidence>
<dbReference type="GO" id="GO:0010181">
    <property type="term" value="F:FMN binding"/>
    <property type="evidence" value="ECO:0007669"/>
    <property type="project" value="TreeGrafter"/>
</dbReference>
<dbReference type="NCBIfam" id="TIGR00033">
    <property type="entry name" value="aroC"/>
    <property type="match status" value="1"/>
</dbReference>
<reference evidence="9" key="1">
    <citation type="submission" date="2020-04" db="EMBL/GenBank/DDBJ databases">
        <title>Hybrid Assembly of Korean Phytophthora infestans isolates.</title>
        <authorList>
            <person name="Prokchorchik M."/>
            <person name="Lee Y."/>
            <person name="Seo J."/>
            <person name="Cho J.-H."/>
            <person name="Park Y.-E."/>
            <person name="Jang D.-C."/>
            <person name="Im J.-S."/>
            <person name="Choi J.-G."/>
            <person name="Park H.-J."/>
            <person name="Lee G.-B."/>
            <person name="Lee Y.-G."/>
            <person name="Hong S.-Y."/>
            <person name="Cho K."/>
            <person name="Sohn K.H."/>
        </authorList>
    </citation>
    <scope>NUCLEOTIDE SEQUENCE</scope>
    <source>
        <strain evidence="9">KR_1_A1</strain>
    </source>
</reference>
<dbReference type="EC" id="4.2.3.5" evidence="3 7"/>
<dbReference type="Proteomes" id="UP000602510">
    <property type="component" value="Unassembled WGS sequence"/>
</dbReference>
<evidence type="ECO:0000256" key="1">
    <source>
        <dbReference type="ARBA" id="ARBA00005044"/>
    </source>
</evidence>
<feature type="region of interest" description="Disordered" evidence="8">
    <location>
        <begin position="40"/>
        <end position="59"/>
    </location>
</feature>
<evidence type="ECO:0000256" key="8">
    <source>
        <dbReference type="SAM" id="MobiDB-lite"/>
    </source>
</evidence>
<evidence type="ECO:0000256" key="4">
    <source>
        <dbReference type="ARBA" id="ARBA00022605"/>
    </source>
</evidence>
<dbReference type="GO" id="GO:0009073">
    <property type="term" value="P:aromatic amino acid family biosynthetic process"/>
    <property type="evidence" value="ECO:0007669"/>
    <property type="project" value="UniProtKB-KW"/>
</dbReference>
<evidence type="ECO:0000256" key="3">
    <source>
        <dbReference type="ARBA" id="ARBA00013036"/>
    </source>
</evidence>
<comment type="cofactor">
    <cofactor evidence="7">
        <name>FMNH2</name>
        <dbReference type="ChEBI" id="CHEBI:57618"/>
    </cofactor>
    <text evidence="7">Reduced FMN (FMNH(2)).</text>
</comment>
<evidence type="ECO:0000256" key="7">
    <source>
        <dbReference type="RuleBase" id="RU000605"/>
    </source>
</evidence>
<dbReference type="AlphaFoldDB" id="A0A833TDG9"/>
<dbReference type="Gene3D" id="3.60.150.10">
    <property type="entry name" value="Chorismate synthase AroC"/>
    <property type="match status" value="2"/>
</dbReference>
<organism evidence="9 10">
    <name type="scientific">Phytophthora infestans</name>
    <name type="common">Potato late blight agent</name>
    <name type="synonym">Botrytis infestans</name>
    <dbReference type="NCBI Taxonomy" id="4787"/>
    <lineage>
        <taxon>Eukaryota</taxon>
        <taxon>Sar</taxon>
        <taxon>Stramenopiles</taxon>
        <taxon>Oomycota</taxon>
        <taxon>Peronosporomycetes</taxon>
        <taxon>Peronosporales</taxon>
        <taxon>Peronosporaceae</taxon>
        <taxon>Phytophthora</taxon>
    </lineage>
</organism>
<accession>A0A833TDG9</accession>
<dbReference type="InterPro" id="IPR035904">
    <property type="entry name" value="Chorismate_synth_AroC_sf"/>
</dbReference>
<dbReference type="PANTHER" id="PTHR21085:SF0">
    <property type="entry name" value="CHORISMATE SYNTHASE"/>
    <property type="match status" value="1"/>
</dbReference>
<dbReference type="SUPFAM" id="SSF103263">
    <property type="entry name" value="Chorismate synthase, AroC"/>
    <property type="match status" value="1"/>
</dbReference>
<evidence type="ECO:0000256" key="5">
    <source>
        <dbReference type="ARBA" id="ARBA00023141"/>
    </source>
</evidence>
<comment type="pathway">
    <text evidence="1 7">Metabolic intermediate biosynthesis; chorismate biosynthesis; chorismate from D-erythrose 4-phosphate and phosphoenolpyruvate: step 7/7.</text>
</comment>
<keyword evidence="4 7" id="KW-0028">Amino-acid biosynthesis</keyword>
<dbReference type="PROSITE" id="PS00789">
    <property type="entry name" value="CHORISMATE_SYNTHASE_3"/>
    <property type="match status" value="1"/>
</dbReference>
<dbReference type="CDD" id="cd07304">
    <property type="entry name" value="Chorismate_synthase"/>
    <property type="match status" value="1"/>
</dbReference>
<evidence type="ECO:0000313" key="10">
    <source>
        <dbReference type="Proteomes" id="UP000602510"/>
    </source>
</evidence>
<comment type="similarity">
    <text evidence="2 7">Belongs to the chorismate synthase family.</text>
</comment>
<keyword evidence="5 7" id="KW-0057">Aromatic amino acid biosynthesis</keyword>
<dbReference type="HAMAP" id="MF_00300">
    <property type="entry name" value="Chorismate_synth"/>
    <property type="match status" value="1"/>
</dbReference>
<gene>
    <name evidence="9" type="ORF">GN244_ATG08733</name>
</gene>
<feature type="region of interest" description="Disordered" evidence="8">
    <location>
        <begin position="330"/>
        <end position="354"/>
    </location>
</feature>
<keyword evidence="10" id="KW-1185">Reference proteome</keyword>
<dbReference type="InterPro" id="IPR020541">
    <property type="entry name" value="Chorismate_synthase_CS"/>
</dbReference>
<dbReference type="PROSITE" id="PS00788">
    <property type="entry name" value="CHORISMATE_SYNTHASE_2"/>
    <property type="match status" value="1"/>
</dbReference>
<keyword evidence="6 7" id="KW-0456">Lyase</keyword>
<dbReference type="GO" id="GO:0009423">
    <property type="term" value="P:chorismate biosynthetic process"/>
    <property type="evidence" value="ECO:0007669"/>
    <property type="project" value="UniProtKB-UniPathway"/>
</dbReference>
<dbReference type="UniPathway" id="UPA00053">
    <property type="reaction ID" value="UER00090"/>
</dbReference>
<dbReference type="PROSITE" id="PS00787">
    <property type="entry name" value="CHORISMATE_SYNTHASE_1"/>
    <property type="match status" value="1"/>
</dbReference>
<dbReference type="GO" id="GO:0008652">
    <property type="term" value="P:amino acid biosynthetic process"/>
    <property type="evidence" value="ECO:0007669"/>
    <property type="project" value="UniProtKB-KW"/>
</dbReference>
<dbReference type="EMBL" id="WSZM01000181">
    <property type="protein sequence ID" value="KAF4039131.1"/>
    <property type="molecule type" value="Genomic_DNA"/>
</dbReference>
<proteinExistence type="inferred from homology"/>
<comment type="catalytic activity">
    <reaction evidence="7">
        <text>5-O-(1-carboxyvinyl)-3-phosphoshikimate = chorismate + phosphate</text>
        <dbReference type="Rhea" id="RHEA:21020"/>
        <dbReference type="ChEBI" id="CHEBI:29748"/>
        <dbReference type="ChEBI" id="CHEBI:43474"/>
        <dbReference type="ChEBI" id="CHEBI:57701"/>
        <dbReference type="EC" id="4.2.3.5"/>
    </reaction>
</comment>
<dbReference type="GO" id="GO:0004107">
    <property type="term" value="F:chorismate synthase activity"/>
    <property type="evidence" value="ECO:0007669"/>
    <property type="project" value="UniProtKB-EC"/>
</dbReference>
<dbReference type="GO" id="GO:0005829">
    <property type="term" value="C:cytosol"/>
    <property type="evidence" value="ECO:0007669"/>
    <property type="project" value="TreeGrafter"/>
</dbReference>